<feature type="non-terminal residue" evidence="1">
    <location>
        <position position="1"/>
    </location>
</feature>
<protein>
    <submittedName>
        <fullName evidence="1">7585_t:CDS:1</fullName>
    </submittedName>
</protein>
<comment type="caution">
    <text evidence="1">The sequence shown here is derived from an EMBL/GenBank/DDBJ whole genome shotgun (WGS) entry which is preliminary data.</text>
</comment>
<accession>A0ACA9PVK8</accession>
<name>A0ACA9PVK8_9GLOM</name>
<proteinExistence type="predicted"/>
<organism evidence="1 2">
    <name type="scientific">Dentiscutata heterogama</name>
    <dbReference type="NCBI Taxonomy" id="1316150"/>
    <lineage>
        <taxon>Eukaryota</taxon>
        <taxon>Fungi</taxon>
        <taxon>Fungi incertae sedis</taxon>
        <taxon>Mucoromycota</taxon>
        <taxon>Glomeromycotina</taxon>
        <taxon>Glomeromycetes</taxon>
        <taxon>Diversisporales</taxon>
        <taxon>Gigasporaceae</taxon>
        <taxon>Dentiscutata</taxon>
    </lineage>
</organism>
<keyword evidence="2" id="KW-1185">Reference proteome</keyword>
<reference evidence="1" key="1">
    <citation type="submission" date="2021-06" db="EMBL/GenBank/DDBJ databases">
        <authorList>
            <person name="Kallberg Y."/>
            <person name="Tangrot J."/>
            <person name="Rosling A."/>
        </authorList>
    </citation>
    <scope>NUCLEOTIDE SEQUENCE</scope>
    <source>
        <strain evidence="1">IL203A</strain>
    </source>
</reference>
<gene>
    <name evidence="1" type="ORF">DHETER_LOCUS13000</name>
</gene>
<sequence>DLSNSNIFLVCLLDPRCKKLRSAVPTQRCQTEPTVFMQDTSEELNDKLDNYLSLPEIHYKSNPFNW</sequence>
<dbReference type="EMBL" id="CAJVPU010034001">
    <property type="protein sequence ID" value="CAG8723982.1"/>
    <property type="molecule type" value="Genomic_DNA"/>
</dbReference>
<evidence type="ECO:0000313" key="2">
    <source>
        <dbReference type="Proteomes" id="UP000789702"/>
    </source>
</evidence>
<evidence type="ECO:0000313" key="1">
    <source>
        <dbReference type="EMBL" id="CAG8723982.1"/>
    </source>
</evidence>
<dbReference type="Proteomes" id="UP000789702">
    <property type="component" value="Unassembled WGS sequence"/>
</dbReference>